<dbReference type="EMBL" id="BLSB01000210">
    <property type="protein sequence ID" value="GFP35771.1"/>
    <property type="molecule type" value="Genomic_DNA"/>
</dbReference>
<organism evidence="1 5">
    <name type="scientific">Candidatus Hakubella thermalkaliphila</name>
    <dbReference type="NCBI Taxonomy" id="2754717"/>
    <lineage>
        <taxon>Bacteria</taxon>
        <taxon>Bacillati</taxon>
        <taxon>Actinomycetota</taxon>
        <taxon>Actinomycetota incertae sedis</taxon>
        <taxon>Candidatus Hakubellales</taxon>
        <taxon>Candidatus Hakubellaceae</taxon>
        <taxon>Candidatus Hakubella</taxon>
    </lineage>
</organism>
<evidence type="ECO:0000313" key="4">
    <source>
        <dbReference type="Proteomes" id="UP000576480"/>
    </source>
</evidence>
<evidence type="ECO:0000313" key="2">
    <source>
        <dbReference type="EMBL" id="GFP28115.1"/>
    </source>
</evidence>
<proteinExistence type="predicted"/>
<reference evidence="4 5" key="1">
    <citation type="journal article" date="2020" name="Front. Microbiol.">
        <title>Single-cell genomics of novel Actinobacteria with the Wood-Ljungdahl pathway discovered in a serpentinizing system.</title>
        <authorList>
            <person name="Merino N."/>
            <person name="Kawai M."/>
            <person name="Boyd E.S."/>
            <person name="Colman D.R."/>
            <person name="McGlynn S.E."/>
            <person name="Nealson K.H."/>
            <person name="Kurokawa K."/>
            <person name="Hongoh Y."/>
        </authorList>
    </citation>
    <scope>NUCLEOTIDE SEQUENCE [LARGE SCALE GENOMIC DNA]</scope>
    <source>
        <strain evidence="1 5">S06</strain>
        <strain evidence="2 6">S33</strain>
        <strain evidence="3 4">S43</strain>
    </source>
</reference>
<dbReference type="Proteomes" id="UP000576480">
    <property type="component" value="Unassembled WGS sequence"/>
</dbReference>
<accession>A0A6V8NQT9</accession>
<evidence type="ECO:0000313" key="3">
    <source>
        <dbReference type="EMBL" id="GFP35771.1"/>
    </source>
</evidence>
<gene>
    <name evidence="1" type="ORF">HKBW3S06_00868</name>
    <name evidence="2" type="ORF">HKBW3S33_01532</name>
    <name evidence="3" type="ORF">HKBW3S43_01560</name>
</gene>
<dbReference type="Proteomes" id="UP000580051">
    <property type="component" value="Unassembled WGS sequence"/>
</dbReference>
<evidence type="ECO:0000313" key="1">
    <source>
        <dbReference type="EMBL" id="GFP21641.1"/>
    </source>
</evidence>
<evidence type="ECO:0000313" key="6">
    <source>
        <dbReference type="Proteomes" id="UP000591948"/>
    </source>
</evidence>
<dbReference type="AlphaFoldDB" id="A0A6V8NQT9"/>
<name>A0A6V8NQT9_9ACTN</name>
<dbReference type="Proteomes" id="UP000591948">
    <property type="component" value="Unassembled WGS sequence"/>
</dbReference>
<comment type="caution">
    <text evidence="1">The sequence shown here is derived from an EMBL/GenBank/DDBJ whole genome shotgun (WGS) entry which is preliminary data.</text>
</comment>
<dbReference type="EMBL" id="BLRY01000117">
    <property type="protein sequence ID" value="GFP28115.1"/>
    <property type="molecule type" value="Genomic_DNA"/>
</dbReference>
<dbReference type="EMBL" id="BLRV01000075">
    <property type="protein sequence ID" value="GFP21641.1"/>
    <property type="molecule type" value="Genomic_DNA"/>
</dbReference>
<evidence type="ECO:0000313" key="5">
    <source>
        <dbReference type="Proteomes" id="UP000580051"/>
    </source>
</evidence>
<protein>
    <submittedName>
        <fullName evidence="1">Uncharacterized protein</fullName>
    </submittedName>
</protein>
<keyword evidence="6" id="KW-1185">Reference proteome</keyword>
<sequence length="86" mass="10033">MAAIKRDMRVSQYCLEAILERLEEDEILEKETPEVAQEGEEETTVEELRNWQEMVKTKLGGRPLPDSADLLSRLREERTREIADLC</sequence>